<accession>A0A931NDA0</accession>
<dbReference type="RefSeq" id="WP_198099604.1">
    <property type="nucleotide sequence ID" value="NZ_JAEDAL010000001.1"/>
</dbReference>
<evidence type="ECO:0000313" key="1">
    <source>
        <dbReference type="EMBL" id="MBH9552020.1"/>
    </source>
</evidence>
<name>A0A931NDA0_9BURK</name>
<dbReference type="Proteomes" id="UP000620139">
    <property type="component" value="Unassembled WGS sequence"/>
</dbReference>
<dbReference type="AlphaFoldDB" id="A0A931NDA0"/>
<sequence length="284" mass="31355">MDPNRYRHPFQGPLACVADAAANSVRWARLRRLVFGRLPFPVLASDVTDVVYVTWLVDVTQVRSFVPPEAVLWEREGLTPFTVLTYRHGHFGPRALGPLRWLCPSPQQSNWRLYLEAPLPGAPKSPTVVFVKNILDSTIYALGTRLFSDALPSHRAAAISLTDQEQVIGLRIDPGTGSAPSLAAQFDRHAAPELPDTFRPFANSWEQAIERLATQEAAVAPVPSIQRTAVATIDLPVDMPSIEPLRLQTDSLSCPFLNQLGASSPALAFRLPRVHFQALSERLL</sequence>
<reference evidence="1" key="1">
    <citation type="submission" date="2020-12" db="EMBL/GenBank/DDBJ databases">
        <title>The genome sequence of Inhella sp. 4Y17.</title>
        <authorList>
            <person name="Liu Y."/>
        </authorList>
    </citation>
    <scope>NUCLEOTIDE SEQUENCE</scope>
    <source>
        <strain evidence="1">4Y10</strain>
    </source>
</reference>
<comment type="caution">
    <text evidence="1">The sequence shown here is derived from an EMBL/GenBank/DDBJ whole genome shotgun (WGS) entry which is preliminary data.</text>
</comment>
<evidence type="ECO:0000313" key="2">
    <source>
        <dbReference type="Proteomes" id="UP000620139"/>
    </source>
</evidence>
<keyword evidence="2" id="KW-1185">Reference proteome</keyword>
<proteinExistence type="predicted"/>
<organism evidence="1 2">
    <name type="scientific">Inhella gelatinilytica</name>
    <dbReference type="NCBI Taxonomy" id="2795030"/>
    <lineage>
        <taxon>Bacteria</taxon>
        <taxon>Pseudomonadati</taxon>
        <taxon>Pseudomonadota</taxon>
        <taxon>Betaproteobacteria</taxon>
        <taxon>Burkholderiales</taxon>
        <taxon>Sphaerotilaceae</taxon>
        <taxon>Inhella</taxon>
    </lineage>
</organism>
<protein>
    <submittedName>
        <fullName evidence="1">DUF2071 domain-containing protein</fullName>
    </submittedName>
</protein>
<gene>
    <name evidence="1" type="ORF">I7X43_04070</name>
</gene>
<dbReference type="EMBL" id="JAEDAL010000001">
    <property type="protein sequence ID" value="MBH9552020.1"/>
    <property type="molecule type" value="Genomic_DNA"/>
</dbReference>